<evidence type="ECO:0000259" key="8">
    <source>
        <dbReference type="PROSITE" id="PS50048"/>
    </source>
</evidence>
<protein>
    <recommendedName>
        <fullName evidence="8">Zn(2)-C6 fungal-type domain-containing protein</fullName>
    </recommendedName>
</protein>
<dbReference type="InterPro" id="IPR036864">
    <property type="entry name" value="Zn2-C6_fun-type_DNA-bd_sf"/>
</dbReference>
<evidence type="ECO:0000256" key="4">
    <source>
        <dbReference type="ARBA" id="ARBA00023125"/>
    </source>
</evidence>
<dbReference type="GO" id="GO:0000976">
    <property type="term" value="F:transcription cis-regulatory region binding"/>
    <property type="evidence" value="ECO:0007669"/>
    <property type="project" value="TreeGrafter"/>
</dbReference>
<dbReference type="EMBL" id="BFAD01000013">
    <property type="protein sequence ID" value="GBE88352.1"/>
    <property type="molecule type" value="Genomic_DNA"/>
</dbReference>
<dbReference type="Pfam" id="PF04082">
    <property type="entry name" value="Fungal_trans"/>
    <property type="match status" value="1"/>
</dbReference>
<dbReference type="CDD" id="cd12148">
    <property type="entry name" value="fungal_TF_MHR"/>
    <property type="match status" value="1"/>
</dbReference>
<evidence type="ECO:0000256" key="6">
    <source>
        <dbReference type="ARBA" id="ARBA00023242"/>
    </source>
</evidence>
<dbReference type="InterPro" id="IPR001138">
    <property type="entry name" value="Zn2Cys6_DnaBD"/>
</dbReference>
<dbReference type="GO" id="GO:0000981">
    <property type="term" value="F:DNA-binding transcription factor activity, RNA polymerase II-specific"/>
    <property type="evidence" value="ECO:0007669"/>
    <property type="project" value="InterPro"/>
</dbReference>
<keyword evidence="4" id="KW-0238">DNA-binding</keyword>
<evidence type="ECO:0000313" key="9">
    <source>
        <dbReference type="EMBL" id="GBE88352.1"/>
    </source>
</evidence>
<evidence type="ECO:0000256" key="1">
    <source>
        <dbReference type="ARBA" id="ARBA00004123"/>
    </source>
</evidence>
<organism evidence="9 10">
    <name type="scientific">Sparassis crispa</name>
    <dbReference type="NCBI Taxonomy" id="139825"/>
    <lineage>
        <taxon>Eukaryota</taxon>
        <taxon>Fungi</taxon>
        <taxon>Dikarya</taxon>
        <taxon>Basidiomycota</taxon>
        <taxon>Agaricomycotina</taxon>
        <taxon>Agaricomycetes</taxon>
        <taxon>Polyporales</taxon>
        <taxon>Sparassidaceae</taxon>
        <taxon>Sparassis</taxon>
    </lineage>
</organism>
<sequence>MNPSQWSHGQLPPPQSHQLQLEQEYDIDPAQFQVLQTDGMQRYERRQAQAQNMAYPTYAQSYPPENSQHAYGYTDPSLNVQQSQNLDALYGANVQYPASSETQTTYQQQYQPTSNAYLSPYSNAVHTYTSSYDSHAPQSTDVHIGQSQSNSRDHLAPISTFQTVRRTSSQQSLYVSPSSTLSMTPYSSHSSSAEPSIDMQAGGLFKDDPSYHPQIPPPTLEQALGAHAMKRARGLIDDFHDSDDAGVEAEGQVEGPHTKADVKPKLPGACKRCKGLKVRCEFITDPDTCKRCKNGGHECVIPGRKKRKPPPKREYLLNQIRDQAEQIKVLIQQLDEANRMVAKRRSLANSGSPLQSTDRTSSLSISPGELTSPDIVTPKEEDEVAPQEVQDWISKARESIEAFGGFINMGGPSVTREMLGDEGSDGSEDSSAEFDVSADGADAEETAFDVGADGEGETFQSFPIPEGMEGHIVGNESFTSDDNGGVAGRGRGRLRNNFSRESTESAPDTTHSGKRGGGATKLAILPSESVPFGLMANLALRKKGKRRSSRDRDAVGAEDSQTEVGLANDNYFRPSAAPERPIIQEAHQPPHILRNGLVSPAEVERLFAIYFDYMNLSVSLLDPVLYTAQKTYWRSPFLFTVICAIASRHYNMRPELYQQAMKYARLAAGTALIGGQKSVEVVEAYILLALYPVPVRRWEEDRCWLYLGLAIRVATDLNLHHPNTPSPDNEMHAREMLNRTRVWLNCFNLDRSTSSQYGKSSIISNSDYTANHSEYWWKCSPFNMDGFDIQLCCYNAELKVMADFRSRIYSDPTHPTGLNKKLDFTKIASDFDDHLSRLWETWIARVRECQTDDPQCHFRTGLLKLAYSYARLTVLAVGFQHGKVTSSNEVPFLWRCLRAATDVVNAVVDDIGIPSQKVYLRHGPEAQSVFVTFASAFLVKLLQPKYTAFITREQRIEIRDHVQRVIDLLGSPEVGIDDRHGPKLYSLFLKGLLATPMARIDHSPGSINRDTFAARRVAQKYQKNQLSSSSSSQSDFGQSASPPPSSGSSLNTNSPQQNPLSVGPYGPQTQPGPTVFQSQYPTISQMSTPEFLAPPLPFDHEMIQSMQSLTDPNIWPDIALPGFNWMGMQTDSGVQGVNVVV</sequence>
<name>A0A401H1S8_9APHY</name>
<comment type="subcellular location">
    <subcellularLocation>
        <location evidence="1">Nucleus</location>
    </subcellularLocation>
</comment>
<dbReference type="Proteomes" id="UP000287166">
    <property type="component" value="Unassembled WGS sequence"/>
</dbReference>
<dbReference type="CDD" id="cd00067">
    <property type="entry name" value="GAL4"/>
    <property type="match status" value="1"/>
</dbReference>
<dbReference type="SMART" id="SM00906">
    <property type="entry name" value="Fungal_trans"/>
    <property type="match status" value="1"/>
</dbReference>
<dbReference type="OrthoDB" id="39175at2759"/>
<dbReference type="GO" id="GO:0008270">
    <property type="term" value="F:zinc ion binding"/>
    <property type="evidence" value="ECO:0007669"/>
    <property type="project" value="InterPro"/>
</dbReference>
<feature type="region of interest" description="Disordered" evidence="7">
    <location>
        <begin position="1019"/>
        <end position="1078"/>
    </location>
</feature>
<dbReference type="AlphaFoldDB" id="A0A401H1S8"/>
<dbReference type="InParanoid" id="A0A401H1S8"/>
<evidence type="ECO:0000256" key="5">
    <source>
        <dbReference type="ARBA" id="ARBA00023163"/>
    </source>
</evidence>
<feature type="compositionally biased region" description="Polar residues" evidence="7">
    <location>
        <begin position="129"/>
        <end position="150"/>
    </location>
</feature>
<feature type="compositionally biased region" description="Low complexity" evidence="7">
    <location>
        <begin position="169"/>
        <end position="179"/>
    </location>
</feature>
<feature type="region of interest" description="Disordered" evidence="7">
    <location>
        <begin position="129"/>
        <end position="152"/>
    </location>
</feature>
<feature type="compositionally biased region" description="Polar residues" evidence="7">
    <location>
        <begin position="347"/>
        <end position="365"/>
    </location>
</feature>
<feature type="domain" description="Zn(2)-C6 fungal-type" evidence="8">
    <location>
        <begin position="269"/>
        <end position="301"/>
    </location>
</feature>
<evidence type="ECO:0000256" key="3">
    <source>
        <dbReference type="ARBA" id="ARBA00023015"/>
    </source>
</evidence>
<keyword evidence="2" id="KW-0479">Metal-binding</keyword>
<feature type="region of interest" description="Disordered" evidence="7">
    <location>
        <begin position="345"/>
        <end position="388"/>
    </location>
</feature>
<evidence type="ECO:0000256" key="7">
    <source>
        <dbReference type="SAM" id="MobiDB-lite"/>
    </source>
</evidence>
<comment type="caution">
    <text evidence="9">The sequence shown here is derived from an EMBL/GenBank/DDBJ whole genome shotgun (WGS) entry which is preliminary data.</text>
</comment>
<feature type="region of interest" description="Disordered" evidence="7">
    <location>
        <begin position="477"/>
        <end position="519"/>
    </location>
</feature>
<feature type="region of interest" description="Disordered" evidence="7">
    <location>
        <begin position="413"/>
        <end position="433"/>
    </location>
</feature>
<dbReference type="SUPFAM" id="SSF57701">
    <property type="entry name" value="Zn2/Cys6 DNA-binding domain"/>
    <property type="match status" value="1"/>
</dbReference>
<feature type="region of interest" description="Disordered" evidence="7">
    <location>
        <begin position="169"/>
        <end position="195"/>
    </location>
</feature>
<feature type="compositionally biased region" description="Low complexity" evidence="7">
    <location>
        <begin position="1022"/>
        <end position="1055"/>
    </location>
</feature>
<dbReference type="InterPro" id="IPR051089">
    <property type="entry name" value="prtT"/>
</dbReference>
<dbReference type="GO" id="GO:0005634">
    <property type="term" value="C:nucleus"/>
    <property type="evidence" value="ECO:0007669"/>
    <property type="project" value="UniProtKB-SubCell"/>
</dbReference>
<proteinExistence type="predicted"/>
<keyword evidence="6" id="KW-0539">Nucleus</keyword>
<accession>A0A401H1S8</accession>
<dbReference type="Gene3D" id="4.10.240.10">
    <property type="entry name" value="Zn(2)-C6 fungal-type DNA-binding domain"/>
    <property type="match status" value="1"/>
</dbReference>
<keyword evidence="3" id="KW-0805">Transcription regulation</keyword>
<dbReference type="PANTHER" id="PTHR31845">
    <property type="entry name" value="FINGER DOMAIN PROTEIN, PUTATIVE-RELATED"/>
    <property type="match status" value="1"/>
</dbReference>
<keyword evidence="10" id="KW-1185">Reference proteome</keyword>
<evidence type="ECO:0000256" key="2">
    <source>
        <dbReference type="ARBA" id="ARBA00022723"/>
    </source>
</evidence>
<dbReference type="RefSeq" id="XP_027619265.1">
    <property type="nucleotide sequence ID" value="XM_027763464.1"/>
</dbReference>
<evidence type="ECO:0000313" key="10">
    <source>
        <dbReference type="Proteomes" id="UP000287166"/>
    </source>
</evidence>
<reference evidence="9 10" key="1">
    <citation type="journal article" date="2018" name="Sci. Rep.">
        <title>Genome sequence of the cauliflower mushroom Sparassis crispa (Hanabiratake) and its association with beneficial usage.</title>
        <authorList>
            <person name="Kiyama R."/>
            <person name="Furutani Y."/>
            <person name="Kawaguchi K."/>
            <person name="Nakanishi T."/>
        </authorList>
    </citation>
    <scope>NUCLEOTIDE SEQUENCE [LARGE SCALE GENOMIC DNA]</scope>
</reference>
<feature type="compositionally biased region" description="Acidic residues" evidence="7">
    <location>
        <begin position="420"/>
        <end position="432"/>
    </location>
</feature>
<feature type="compositionally biased region" description="Low complexity" evidence="7">
    <location>
        <begin position="1063"/>
        <end position="1074"/>
    </location>
</feature>
<dbReference type="GO" id="GO:0006351">
    <property type="term" value="P:DNA-templated transcription"/>
    <property type="evidence" value="ECO:0007669"/>
    <property type="project" value="InterPro"/>
</dbReference>
<dbReference type="InterPro" id="IPR007219">
    <property type="entry name" value="XnlR_reg_dom"/>
</dbReference>
<dbReference type="PROSITE" id="PS00463">
    <property type="entry name" value="ZN2_CY6_FUNGAL_1"/>
    <property type="match status" value="1"/>
</dbReference>
<keyword evidence="5" id="KW-0804">Transcription</keyword>
<dbReference type="GeneID" id="38785269"/>
<dbReference type="PANTHER" id="PTHR31845:SF19">
    <property type="entry name" value="TRANSCRIPTION FACTOR DOMAIN-CONTAINING PROTEIN"/>
    <property type="match status" value="1"/>
</dbReference>
<dbReference type="STRING" id="139825.A0A401H1S8"/>
<gene>
    <name evidence="9" type="ORF">SCP_1301670</name>
</gene>
<dbReference type="PROSITE" id="PS50048">
    <property type="entry name" value="ZN2_CY6_FUNGAL_2"/>
    <property type="match status" value="1"/>
</dbReference>